<evidence type="ECO:0008006" key="3">
    <source>
        <dbReference type="Google" id="ProtNLM"/>
    </source>
</evidence>
<proteinExistence type="predicted"/>
<gene>
    <name evidence="1" type="ORF">EGI15_20150</name>
</gene>
<accession>A0ABX9X1G5</accession>
<keyword evidence="2" id="KW-1185">Reference proteome</keyword>
<protein>
    <recommendedName>
        <fullName evidence="3">Secreted protein</fullName>
    </recommendedName>
</protein>
<reference evidence="1 2" key="1">
    <citation type="submission" date="2018-11" db="EMBL/GenBank/DDBJ databases">
        <title>Proposal to divide the Flavobacteriaceae and reorganize its genera based on Amino Acid Identity values calculated from whole genome sequences.</title>
        <authorList>
            <person name="Nicholson A.C."/>
            <person name="Gulvik C.A."/>
            <person name="Whitney A.M."/>
            <person name="Humrighouse B.W."/>
            <person name="Bell M."/>
            <person name="Holmes B."/>
            <person name="Steigerwalt A."/>
            <person name="Villarma A."/>
            <person name="Sheth M."/>
            <person name="Batra D."/>
            <person name="Pryor J."/>
            <person name="Bernardet J.-F."/>
            <person name="Hugo C."/>
            <person name="Kampfer P."/>
            <person name="Newman J."/>
            <person name="Mcquiston J.R."/>
        </authorList>
    </citation>
    <scope>NUCLEOTIDE SEQUENCE [LARGE SCALE GENOMIC DNA]</scope>
    <source>
        <strain evidence="1 2">G0235</strain>
    </source>
</reference>
<sequence>MFFVFTFASAILKTNNTKNILNLMKNLILASFAILGFTTLQAQQNVTLNVRLKPIQTLVVNNAQKIVNLDYETKDDYANGVSSLNADHLSIYSTGGFQVKVKGGNDVLQQGGKNIQANTIQIIASAGSDAVNGAQYAQNVHLSSSETTLLTSSTGGVDKKINIEYKGAGNNTYLDNYIAGQGPTVYTTELTYTIISQ</sequence>
<dbReference type="EMBL" id="RJTW01000009">
    <property type="protein sequence ID" value="ROH88994.1"/>
    <property type="molecule type" value="Genomic_DNA"/>
</dbReference>
<evidence type="ECO:0000313" key="2">
    <source>
        <dbReference type="Proteomes" id="UP000281899"/>
    </source>
</evidence>
<evidence type="ECO:0000313" key="1">
    <source>
        <dbReference type="EMBL" id="ROH88994.1"/>
    </source>
</evidence>
<comment type="caution">
    <text evidence="1">The sequence shown here is derived from an EMBL/GenBank/DDBJ whole genome shotgun (WGS) entry which is preliminary data.</text>
</comment>
<name>A0ABX9X1G5_9FLAO</name>
<dbReference type="Proteomes" id="UP000281899">
    <property type="component" value="Unassembled WGS sequence"/>
</dbReference>
<organism evidence="1 2">
    <name type="scientific">Chryseobacterium cucumeris</name>
    <dbReference type="NCBI Taxonomy" id="1813611"/>
    <lineage>
        <taxon>Bacteria</taxon>
        <taxon>Pseudomonadati</taxon>
        <taxon>Bacteroidota</taxon>
        <taxon>Flavobacteriia</taxon>
        <taxon>Flavobacteriales</taxon>
        <taxon>Weeksellaceae</taxon>
        <taxon>Chryseobacterium group</taxon>
        <taxon>Chryseobacterium</taxon>
    </lineage>
</organism>